<dbReference type="NCBIfam" id="TIGR02937">
    <property type="entry name" value="sigma70-ECF"/>
    <property type="match status" value="1"/>
</dbReference>
<evidence type="ECO:0000259" key="5">
    <source>
        <dbReference type="Pfam" id="PF04542"/>
    </source>
</evidence>
<name>A0A841ME07_9BACT</name>
<dbReference type="InterPro" id="IPR036388">
    <property type="entry name" value="WH-like_DNA-bd_sf"/>
</dbReference>
<comment type="similarity">
    <text evidence="1">Belongs to the sigma-70 factor family. ECF subfamily.</text>
</comment>
<dbReference type="InterPro" id="IPR013324">
    <property type="entry name" value="RNA_pol_sigma_r3/r4-like"/>
</dbReference>
<evidence type="ECO:0000256" key="1">
    <source>
        <dbReference type="ARBA" id="ARBA00010641"/>
    </source>
</evidence>
<sequence length="170" mass="20152">MKNQKERVFEEIYSSHKDRIYRLCKGFVKDEDQAKDLFQEILIKIWRHLDAFREESQISTWIYRIAYNTAITFSTKEKKQEERKSEMPAEFQWSDSDYPHSEMDQQIQLLYQAINELPELDRIIATLLLENSSYRAIAEISGISENYVAVKVNRIKTSLSKKLNPQTHGN</sequence>
<dbReference type="Proteomes" id="UP000588604">
    <property type="component" value="Unassembled WGS sequence"/>
</dbReference>
<dbReference type="InterPro" id="IPR013325">
    <property type="entry name" value="RNA_pol_sigma_r2"/>
</dbReference>
<dbReference type="RefSeq" id="WP_184493917.1">
    <property type="nucleotide sequence ID" value="NZ_JACIJO010000001.1"/>
</dbReference>
<evidence type="ECO:0000256" key="3">
    <source>
        <dbReference type="ARBA" id="ARBA00023082"/>
    </source>
</evidence>
<dbReference type="SUPFAM" id="SSF88946">
    <property type="entry name" value="Sigma2 domain of RNA polymerase sigma factors"/>
    <property type="match status" value="1"/>
</dbReference>
<organism evidence="7 8">
    <name type="scientific">Algoriphagus iocasae</name>
    <dbReference type="NCBI Taxonomy" id="1836499"/>
    <lineage>
        <taxon>Bacteria</taxon>
        <taxon>Pseudomonadati</taxon>
        <taxon>Bacteroidota</taxon>
        <taxon>Cytophagia</taxon>
        <taxon>Cytophagales</taxon>
        <taxon>Cyclobacteriaceae</taxon>
        <taxon>Algoriphagus</taxon>
    </lineage>
</organism>
<dbReference type="EMBL" id="JACIJO010000001">
    <property type="protein sequence ID" value="MBB6325570.1"/>
    <property type="molecule type" value="Genomic_DNA"/>
</dbReference>
<keyword evidence="2" id="KW-0805">Transcription regulation</keyword>
<keyword evidence="4" id="KW-0804">Transcription</keyword>
<evidence type="ECO:0000313" key="7">
    <source>
        <dbReference type="EMBL" id="MBB6325570.1"/>
    </source>
</evidence>
<dbReference type="GO" id="GO:0003677">
    <property type="term" value="F:DNA binding"/>
    <property type="evidence" value="ECO:0007669"/>
    <property type="project" value="InterPro"/>
</dbReference>
<evidence type="ECO:0000313" key="8">
    <source>
        <dbReference type="Proteomes" id="UP000588604"/>
    </source>
</evidence>
<proteinExistence type="inferred from homology"/>
<dbReference type="PANTHER" id="PTHR43133">
    <property type="entry name" value="RNA POLYMERASE ECF-TYPE SIGMA FACTO"/>
    <property type="match status" value="1"/>
</dbReference>
<dbReference type="InterPro" id="IPR014284">
    <property type="entry name" value="RNA_pol_sigma-70_dom"/>
</dbReference>
<dbReference type="InterPro" id="IPR039425">
    <property type="entry name" value="RNA_pol_sigma-70-like"/>
</dbReference>
<gene>
    <name evidence="7" type="ORF">FHS59_001185</name>
</gene>
<protein>
    <submittedName>
        <fullName evidence="7">RNA polymerase sigma-70 factor (ECF subfamily)</fullName>
    </submittedName>
</protein>
<dbReference type="GO" id="GO:0016987">
    <property type="term" value="F:sigma factor activity"/>
    <property type="evidence" value="ECO:0007669"/>
    <property type="project" value="UniProtKB-KW"/>
</dbReference>
<evidence type="ECO:0000259" key="6">
    <source>
        <dbReference type="Pfam" id="PF08281"/>
    </source>
</evidence>
<dbReference type="PANTHER" id="PTHR43133:SF45">
    <property type="entry name" value="RNA POLYMERASE ECF-TYPE SIGMA FACTOR"/>
    <property type="match status" value="1"/>
</dbReference>
<dbReference type="SUPFAM" id="SSF88659">
    <property type="entry name" value="Sigma3 and sigma4 domains of RNA polymerase sigma factors"/>
    <property type="match status" value="1"/>
</dbReference>
<feature type="domain" description="RNA polymerase sigma-70 region 2" evidence="5">
    <location>
        <begin position="12"/>
        <end position="78"/>
    </location>
</feature>
<dbReference type="InterPro" id="IPR007627">
    <property type="entry name" value="RNA_pol_sigma70_r2"/>
</dbReference>
<keyword evidence="8" id="KW-1185">Reference proteome</keyword>
<dbReference type="Pfam" id="PF04542">
    <property type="entry name" value="Sigma70_r2"/>
    <property type="match status" value="1"/>
</dbReference>
<feature type="domain" description="RNA polymerase sigma factor 70 region 4 type 2" evidence="6">
    <location>
        <begin position="108"/>
        <end position="157"/>
    </location>
</feature>
<dbReference type="InterPro" id="IPR013249">
    <property type="entry name" value="RNA_pol_sigma70_r4_t2"/>
</dbReference>
<dbReference type="Pfam" id="PF08281">
    <property type="entry name" value="Sigma70_r4_2"/>
    <property type="match status" value="1"/>
</dbReference>
<dbReference type="Gene3D" id="1.10.1740.10">
    <property type="match status" value="1"/>
</dbReference>
<accession>A0A841ME07</accession>
<dbReference type="AlphaFoldDB" id="A0A841ME07"/>
<reference evidence="7 8" key="1">
    <citation type="submission" date="2020-08" db="EMBL/GenBank/DDBJ databases">
        <title>Genomic Encyclopedia of Type Strains, Phase IV (KMG-IV): sequencing the most valuable type-strain genomes for metagenomic binning, comparative biology and taxonomic classification.</title>
        <authorList>
            <person name="Goeker M."/>
        </authorList>
    </citation>
    <scope>NUCLEOTIDE SEQUENCE [LARGE SCALE GENOMIC DNA]</scope>
    <source>
        <strain evidence="7 8">DSM 102044</strain>
    </source>
</reference>
<evidence type="ECO:0000256" key="2">
    <source>
        <dbReference type="ARBA" id="ARBA00023015"/>
    </source>
</evidence>
<dbReference type="Gene3D" id="1.10.10.10">
    <property type="entry name" value="Winged helix-like DNA-binding domain superfamily/Winged helix DNA-binding domain"/>
    <property type="match status" value="1"/>
</dbReference>
<keyword evidence="3" id="KW-0731">Sigma factor</keyword>
<evidence type="ECO:0000256" key="4">
    <source>
        <dbReference type="ARBA" id="ARBA00023163"/>
    </source>
</evidence>
<dbReference type="GO" id="GO:0006352">
    <property type="term" value="P:DNA-templated transcription initiation"/>
    <property type="evidence" value="ECO:0007669"/>
    <property type="project" value="InterPro"/>
</dbReference>
<comment type="caution">
    <text evidence="7">The sequence shown here is derived from an EMBL/GenBank/DDBJ whole genome shotgun (WGS) entry which is preliminary data.</text>
</comment>